<dbReference type="Proteomes" id="UP000235145">
    <property type="component" value="Unassembled WGS sequence"/>
</dbReference>
<reference evidence="4 5" key="1">
    <citation type="journal article" date="2017" name="Nat. Commun.">
        <title>Genome assembly with in vitro proximity ligation data and whole-genome triplication in lettuce.</title>
        <authorList>
            <person name="Reyes-Chin-Wo S."/>
            <person name="Wang Z."/>
            <person name="Yang X."/>
            <person name="Kozik A."/>
            <person name="Arikit S."/>
            <person name="Song C."/>
            <person name="Xia L."/>
            <person name="Froenicke L."/>
            <person name="Lavelle D.O."/>
            <person name="Truco M.J."/>
            <person name="Xia R."/>
            <person name="Zhu S."/>
            <person name="Xu C."/>
            <person name="Xu H."/>
            <person name="Xu X."/>
            <person name="Cox K."/>
            <person name="Korf I."/>
            <person name="Meyers B.C."/>
            <person name="Michelmore R.W."/>
        </authorList>
    </citation>
    <scope>NUCLEOTIDE SEQUENCE [LARGE SCALE GENOMIC DNA]</scope>
    <source>
        <strain evidence="5">cv. Salinas</strain>
        <tissue evidence="4">Seedlings</tissue>
    </source>
</reference>
<keyword evidence="1" id="KW-0805">Transcription regulation</keyword>
<organism evidence="4 5">
    <name type="scientific">Lactuca sativa</name>
    <name type="common">Garden lettuce</name>
    <dbReference type="NCBI Taxonomy" id="4236"/>
    <lineage>
        <taxon>Eukaryota</taxon>
        <taxon>Viridiplantae</taxon>
        <taxon>Streptophyta</taxon>
        <taxon>Embryophyta</taxon>
        <taxon>Tracheophyta</taxon>
        <taxon>Spermatophyta</taxon>
        <taxon>Magnoliopsida</taxon>
        <taxon>eudicotyledons</taxon>
        <taxon>Gunneridae</taxon>
        <taxon>Pentapetalae</taxon>
        <taxon>asterids</taxon>
        <taxon>campanulids</taxon>
        <taxon>Asterales</taxon>
        <taxon>Asteraceae</taxon>
        <taxon>Cichorioideae</taxon>
        <taxon>Cichorieae</taxon>
        <taxon>Lactucinae</taxon>
        <taxon>Lactuca</taxon>
    </lineage>
</organism>
<accession>A0A9R1WCX9</accession>
<comment type="similarity">
    <text evidence="3">Belongs to the GRAS family.</text>
</comment>
<feature type="region of interest" description="SAW" evidence="3">
    <location>
        <begin position="445"/>
        <end position="522"/>
    </location>
</feature>
<comment type="caution">
    <text evidence="3">Lacks conserved residue(s) required for the propagation of feature annotation.</text>
</comment>
<evidence type="ECO:0000256" key="2">
    <source>
        <dbReference type="ARBA" id="ARBA00023163"/>
    </source>
</evidence>
<evidence type="ECO:0000313" key="5">
    <source>
        <dbReference type="Proteomes" id="UP000235145"/>
    </source>
</evidence>
<keyword evidence="5" id="KW-1185">Reference proteome</keyword>
<dbReference type="Pfam" id="PF03514">
    <property type="entry name" value="GRAS"/>
    <property type="match status" value="1"/>
</dbReference>
<dbReference type="InterPro" id="IPR005202">
    <property type="entry name" value="TF_GRAS"/>
</dbReference>
<protein>
    <submittedName>
        <fullName evidence="4">Uncharacterized protein</fullName>
    </submittedName>
</protein>
<dbReference type="AlphaFoldDB" id="A0A9R1WCX9"/>
<dbReference type="PROSITE" id="PS50985">
    <property type="entry name" value="GRAS"/>
    <property type="match status" value="1"/>
</dbReference>
<dbReference type="GO" id="GO:0003700">
    <property type="term" value="F:DNA-binding transcription factor activity"/>
    <property type="evidence" value="ECO:0000318"/>
    <property type="project" value="GO_Central"/>
</dbReference>
<dbReference type="PANTHER" id="PTHR31636">
    <property type="entry name" value="OSJNBA0084A10.13 PROTEIN-RELATED"/>
    <property type="match status" value="1"/>
</dbReference>
<dbReference type="GO" id="GO:0005634">
    <property type="term" value="C:nucleus"/>
    <property type="evidence" value="ECO:0000318"/>
    <property type="project" value="GO_Central"/>
</dbReference>
<dbReference type="EMBL" id="NBSK02000002">
    <property type="protein sequence ID" value="KAJ0221578.1"/>
    <property type="molecule type" value="Genomic_DNA"/>
</dbReference>
<gene>
    <name evidence="4" type="ORF">LSAT_V11C200066900</name>
</gene>
<name>A0A9R1WCX9_LACSA</name>
<dbReference type="GO" id="GO:0043565">
    <property type="term" value="F:sequence-specific DNA binding"/>
    <property type="evidence" value="ECO:0000318"/>
    <property type="project" value="GO_Central"/>
</dbReference>
<dbReference type="GO" id="GO:0006355">
    <property type="term" value="P:regulation of DNA-templated transcription"/>
    <property type="evidence" value="ECO:0000318"/>
    <property type="project" value="GO_Central"/>
</dbReference>
<keyword evidence="2" id="KW-0804">Transcription</keyword>
<proteinExistence type="inferred from homology"/>
<comment type="caution">
    <text evidence="4">The sequence shown here is derived from an EMBL/GenBank/DDBJ whole genome shotgun (WGS) entry which is preliminary data.</text>
</comment>
<evidence type="ECO:0000256" key="1">
    <source>
        <dbReference type="ARBA" id="ARBA00023015"/>
    </source>
</evidence>
<evidence type="ECO:0000313" key="4">
    <source>
        <dbReference type="EMBL" id="KAJ0221578.1"/>
    </source>
</evidence>
<sequence length="525" mass="60899">MSTFVKYVSGIYVILPRMQRIRSPELRTSKLLSRSSEFGMSGICLEYASSLPRIRSSDLITSKLPTLFENHMDQVPVRLEIDDPFLDLEGLENISNDEIADLCLLLNSEEDVPSQSYTSQKECNLNQSSKEIDASVDMITLQPSMILPSENTETDSEVIDLHLLMAYCEAMEKELTVLADAICKRLIQKANPTGDITERLLYYLFQTHHKQLNYLKQECMKSFCVCFRAFYHLFPYGMFAHFAANSVILDAIRQDADSIYIFDFDIGNGVQWSSLLTSSELQHKELRIISIRWSNVESWREDPSKYFSFEETKKQLYDHARAFDLKLTVDEIELCNIKKMKKKCIAKRGVCVFNCMVNLPHMMKGRNKKDVMEFMEVAEQFACDSHKVVITFGDGDACDESYENQEGLCSFFENNIWHYQAILESMDHTFSKNLDAAKTAMECLFVAPFVSLNTWMQKWQFQKEFEWEPVFQAWEVKGEIILESKLMVREGDSMHQVKVEGDGNMLETTRQSDLTPDEIHWYQHY</sequence>
<evidence type="ECO:0000256" key="3">
    <source>
        <dbReference type="PROSITE-ProRule" id="PRU01191"/>
    </source>
</evidence>